<dbReference type="AlphaFoldDB" id="A0A4C1YVK8"/>
<feature type="compositionally biased region" description="Polar residues" evidence="1">
    <location>
        <begin position="94"/>
        <end position="104"/>
    </location>
</feature>
<keyword evidence="2" id="KW-1133">Transmembrane helix</keyword>
<feature type="transmembrane region" description="Helical" evidence="2">
    <location>
        <begin position="59"/>
        <end position="76"/>
    </location>
</feature>
<feature type="compositionally biased region" description="Basic and acidic residues" evidence="1">
    <location>
        <begin position="120"/>
        <end position="130"/>
    </location>
</feature>
<protein>
    <submittedName>
        <fullName evidence="3">Uncharacterized protein</fullName>
    </submittedName>
</protein>
<evidence type="ECO:0000256" key="2">
    <source>
        <dbReference type="SAM" id="Phobius"/>
    </source>
</evidence>
<evidence type="ECO:0000313" key="4">
    <source>
        <dbReference type="Proteomes" id="UP000299102"/>
    </source>
</evidence>
<dbReference type="Proteomes" id="UP000299102">
    <property type="component" value="Unassembled WGS sequence"/>
</dbReference>
<accession>A0A4C1YVK8</accession>
<feature type="region of interest" description="Disordered" evidence="1">
    <location>
        <begin position="94"/>
        <end position="130"/>
    </location>
</feature>
<proteinExistence type="predicted"/>
<organism evidence="3 4">
    <name type="scientific">Eumeta variegata</name>
    <name type="common">Bagworm moth</name>
    <name type="synonym">Eumeta japonica</name>
    <dbReference type="NCBI Taxonomy" id="151549"/>
    <lineage>
        <taxon>Eukaryota</taxon>
        <taxon>Metazoa</taxon>
        <taxon>Ecdysozoa</taxon>
        <taxon>Arthropoda</taxon>
        <taxon>Hexapoda</taxon>
        <taxon>Insecta</taxon>
        <taxon>Pterygota</taxon>
        <taxon>Neoptera</taxon>
        <taxon>Endopterygota</taxon>
        <taxon>Lepidoptera</taxon>
        <taxon>Glossata</taxon>
        <taxon>Ditrysia</taxon>
        <taxon>Tineoidea</taxon>
        <taxon>Psychidae</taxon>
        <taxon>Oiketicinae</taxon>
        <taxon>Eumeta</taxon>
    </lineage>
</organism>
<comment type="caution">
    <text evidence="3">The sequence shown here is derived from an EMBL/GenBank/DDBJ whole genome shotgun (WGS) entry which is preliminary data.</text>
</comment>
<keyword evidence="4" id="KW-1185">Reference proteome</keyword>
<dbReference type="EMBL" id="BGZK01001366">
    <property type="protein sequence ID" value="GBP78345.1"/>
    <property type="molecule type" value="Genomic_DNA"/>
</dbReference>
<name>A0A4C1YVK8_EUMVA</name>
<keyword evidence="2" id="KW-0472">Membrane</keyword>
<sequence length="130" mass="14675">MRQAAPPLAPPKQGRATRASYFAFQTDPKHPKSAAFLSVFIFSYHTRSPPRRVRGPTDYIVSILLTLYLSYIVINIRRTLNKWEKRALEGANQIQRAVTPTRPANSFRKANGTEWSSGRGIDRKSSASKN</sequence>
<reference evidence="3 4" key="1">
    <citation type="journal article" date="2019" name="Commun. Biol.">
        <title>The bagworm genome reveals a unique fibroin gene that provides high tensile strength.</title>
        <authorList>
            <person name="Kono N."/>
            <person name="Nakamura H."/>
            <person name="Ohtoshi R."/>
            <person name="Tomita M."/>
            <person name="Numata K."/>
            <person name="Arakawa K."/>
        </authorList>
    </citation>
    <scope>NUCLEOTIDE SEQUENCE [LARGE SCALE GENOMIC DNA]</scope>
</reference>
<evidence type="ECO:0000256" key="1">
    <source>
        <dbReference type="SAM" id="MobiDB-lite"/>
    </source>
</evidence>
<gene>
    <name evidence="3" type="ORF">EVAR_9353_1</name>
</gene>
<evidence type="ECO:0000313" key="3">
    <source>
        <dbReference type="EMBL" id="GBP78345.1"/>
    </source>
</evidence>
<keyword evidence="2" id="KW-0812">Transmembrane</keyword>